<keyword evidence="2" id="KW-1185">Reference proteome</keyword>
<reference evidence="2" key="1">
    <citation type="journal article" date="2023" name="Nat. Plants">
        <title>Single-cell RNA sequencing provides a high-resolution roadmap for understanding the multicellular compartmentation of specialized metabolism.</title>
        <authorList>
            <person name="Sun S."/>
            <person name="Shen X."/>
            <person name="Li Y."/>
            <person name="Li Y."/>
            <person name="Wang S."/>
            <person name="Li R."/>
            <person name="Zhang H."/>
            <person name="Shen G."/>
            <person name="Guo B."/>
            <person name="Wei J."/>
            <person name="Xu J."/>
            <person name="St-Pierre B."/>
            <person name="Chen S."/>
            <person name="Sun C."/>
        </authorList>
    </citation>
    <scope>NUCLEOTIDE SEQUENCE [LARGE SCALE GENOMIC DNA]</scope>
</reference>
<comment type="caution">
    <text evidence="1">The sequence shown here is derived from an EMBL/GenBank/DDBJ whole genome shotgun (WGS) entry which is preliminary data.</text>
</comment>
<evidence type="ECO:0000313" key="2">
    <source>
        <dbReference type="Proteomes" id="UP001060085"/>
    </source>
</evidence>
<gene>
    <name evidence="1" type="ORF">M9H77_35365</name>
</gene>
<proteinExistence type="predicted"/>
<sequence>MIVIPRTPLLGQLRRSKIPACLSTLNLQRYKTNAQRTESGTLNGVIGQIPTSRSQYQPELQSTLYDHSIFQPHTTYTQTGNEPWRAYQAALCYPSRWAPPHLTFQEITTIVEHDTESNAILPWA</sequence>
<evidence type="ECO:0000313" key="1">
    <source>
        <dbReference type="EMBL" id="KAI5649360.1"/>
    </source>
</evidence>
<accession>A0ACB9ZSH5</accession>
<organism evidence="1 2">
    <name type="scientific">Catharanthus roseus</name>
    <name type="common">Madagascar periwinkle</name>
    <name type="synonym">Vinca rosea</name>
    <dbReference type="NCBI Taxonomy" id="4058"/>
    <lineage>
        <taxon>Eukaryota</taxon>
        <taxon>Viridiplantae</taxon>
        <taxon>Streptophyta</taxon>
        <taxon>Embryophyta</taxon>
        <taxon>Tracheophyta</taxon>
        <taxon>Spermatophyta</taxon>
        <taxon>Magnoliopsida</taxon>
        <taxon>eudicotyledons</taxon>
        <taxon>Gunneridae</taxon>
        <taxon>Pentapetalae</taxon>
        <taxon>asterids</taxon>
        <taxon>lamiids</taxon>
        <taxon>Gentianales</taxon>
        <taxon>Apocynaceae</taxon>
        <taxon>Rauvolfioideae</taxon>
        <taxon>Vinceae</taxon>
        <taxon>Catharanthinae</taxon>
        <taxon>Catharanthus</taxon>
    </lineage>
</organism>
<protein>
    <submittedName>
        <fullName evidence="1">Uncharacterized protein</fullName>
    </submittedName>
</protein>
<dbReference type="EMBL" id="CM044708">
    <property type="protein sequence ID" value="KAI5649360.1"/>
    <property type="molecule type" value="Genomic_DNA"/>
</dbReference>
<dbReference type="Proteomes" id="UP001060085">
    <property type="component" value="Linkage Group LG08"/>
</dbReference>
<name>A0ACB9ZSH5_CATRO</name>